<dbReference type="Gene3D" id="2.30.38.10">
    <property type="entry name" value="Luciferase, Domain 3"/>
    <property type="match status" value="1"/>
</dbReference>
<evidence type="ECO:0000256" key="1">
    <source>
        <dbReference type="ARBA" id="ARBA00001957"/>
    </source>
</evidence>
<dbReference type="InterPro" id="IPR001242">
    <property type="entry name" value="Condensation_dom"/>
</dbReference>
<dbReference type="InterPro" id="IPR010071">
    <property type="entry name" value="AA_adenyl_dom"/>
</dbReference>
<dbReference type="Pfam" id="PF00668">
    <property type="entry name" value="Condensation"/>
    <property type="match status" value="4"/>
</dbReference>
<dbReference type="Pfam" id="PF00550">
    <property type="entry name" value="PP-binding"/>
    <property type="match status" value="3"/>
</dbReference>
<organism evidence="8 9">
    <name type="scientific">Pseudonocardia humida</name>
    <dbReference type="NCBI Taxonomy" id="2800819"/>
    <lineage>
        <taxon>Bacteria</taxon>
        <taxon>Bacillati</taxon>
        <taxon>Actinomycetota</taxon>
        <taxon>Actinomycetes</taxon>
        <taxon>Pseudonocardiales</taxon>
        <taxon>Pseudonocardiaceae</taxon>
        <taxon>Pseudonocardia</taxon>
    </lineage>
</organism>
<dbReference type="EMBL" id="JAGSOV010000039">
    <property type="protein sequence ID" value="MCO1657043.1"/>
    <property type="molecule type" value="Genomic_DNA"/>
</dbReference>
<keyword evidence="2" id="KW-0596">Phosphopantetheine</keyword>
<dbReference type="InterPro" id="IPR025110">
    <property type="entry name" value="AMP-bd_C"/>
</dbReference>
<dbReference type="Gene3D" id="3.30.300.30">
    <property type="match status" value="3"/>
</dbReference>
<gene>
    <name evidence="8" type="ORF">KDL28_18440</name>
</gene>
<dbReference type="SUPFAM" id="SSF52777">
    <property type="entry name" value="CoA-dependent acyltransferases"/>
    <property type="match status" value="8"/>
</dbReference>
<comment type="caution">
    <text evidence="8">The sequence shown here is derived from an EMBL/GenBank/DDBJ whole genome shotgun (WGS) entry which is preliminary data.</text>
</comment>
<dbReference type="SUPFAM" id="SSF56801">
    <property type="entry name" value="Acetyl-CoA synthetase-like"/>
    <property type="match status" value="3"/>
</dbReference>
<keyword evidence="4" id="KW-0677">Repeat</keyword>
<dbReference type="RefSeq" id="WP_252440352.1">
    <property type="nucleotide sequence ID" value="NZ_JAGSOV010000039.1"/>
</dbReference>
<dbReference type="NCBIfam" id="NF003417">
    <property type="entry name" value="PRK04813.1"/>
    <property type="match status" value="3"/>
</dbReference>
<dbReference type="Gene3D" id="3.40.50.12780">
    <property type="entry name" value="N-terminal domain of ligase-like"/>
    <property type="match status" value="2"/>
</dbReference>
<dbReference type="Proteomes" id="UP001165283">
    <property type="component" value="Unassembled WGS sequence"/>
</dbReference>
<dbReference type="Gene3D" id="3.40.50.980">
    <property type="match status" value="2"/>
</dbReference>
<evidence type="ECO:0000256" key="2">
    <source>
        <dbReference type="ARBA" id="ARBA00022450"/>
    </source>
</evidence>
<dbReference type="InterPro" id="IPR010060">
    <property type="entry name" value="NRPS_synth"/>
</dbReference>
<reference evidence="8" key="1">
    <citation type="submission" date="2021-04" db="EMBL/GenBank/DDBJ databases">
        <title>Pseudonocardia sp. nov., isolated from sandy soil of mangrove forest.</title>
        <authorList>
            <person name="Zan Z."/>
            <person name="Huang R."/>
            <person name="Liu W."/>
        </authorList>
    </citation>
    <scope>NUCLEOTIDE SEQUENCE</scope>
    <source>
        <strain evidence="8">S2-4</strain>
    </source>
</reference>
<dbReference type="InterPro" id="IPR009081">
    <property type="entry name" value="PP-bd_ACP"/>
</dbReference>
<keyword evidence="5" id="KW-0045">Antibiotic biosynthesis</keyword>
<protein>
    <submittedName>
        <fullName evidence="8">Amino acid adenylation domain-containing protein</fullName>
    </submittedName>
</protein>
<comment type="cofactor">
    <cofactor evidence="1">
        <name>pantetheine 4'-phosphate</name>
        <dbReference type="ChEBI" id="CHEBI:47942"/>
    </cofactor>
</comment>
<dbReference type="Gene3D" id="3.40.50.1820">
    <property type="entry name" value="alpha/beta hydrolase"/>
    <property type="match status" value="1"/>
</dbReference>
<dbReference type="InterPro" id="IPR023213">
    <property type="entry name" value="CAT-like_dom_sf"/>
</dbReference>
<dbReference type="InterPro" id="IPR000873">
    <property type="entry name" value="AMP-dep_synth/lig_dom"/>
</dbReference>
<dbReference type="Pfam" id="PF00501">
    <property type="entry name" value="AMP-binding"/>
    <property type="match status" value="3"/>
</dbReference>
<evidence type="ECO:0000259" key="7">
    <source>
        <dbReference type="PROSITE" id="PS50075"/>
    </source>
</evidence>
<dbReference type="Gene3D" id="3.30.559.30">
    <property type="entry name" value="Nonribosomal peptide synthetase, condensation domain"/>
    <property type="match status" value="4"/>
</dbReference>
<proteinExistence type="predicted"/>
<evidence type="ECO:0000256" key="5">
    <source>
        <dbReference type="ARBA" id="ARBA00023194"/>
    </source>
</evidence>
<dbReference type="InterPro" id="IPR020845">
    <property type="entry name" value="AMP-binding_CS"/>
</dbReference>
<dbReference type="SUPFAM" id="SSF47336">
    <property type="entry name" value="ACP-like"/>
    <property type="match status" value="3"/>
</dbReference>
<dbReference type="CDD" id="cd05930">
    <property type="entry name" value="A_NRPS"/>
    <property type="match status" value="1"/>
</dbReference>
<dbReference type="InterPro" id="IPR001031">
    <property type="entry name" value="Thioesterase"/>
</dbReference>
<evidence type="ECO:0000256" key="6">
    <source>
        <dbReference type="SAM" id="MobiDB-lite"/>
    </source>
</evidence>
<dbReference type="PROSITE" id="PS00455">
    <property type="entry name" value="AMP_BINDING"/>
    <property type="match status" value="3"/>
</dbReference>
<keyword evidence="9" id="KW-1185">Reference proteome</keyword>
<accession>A0ABT1A204</accession>
<dbReference type="InterPro" id="IPR006162">
    <property type="entry name" value="Ppantetheine_attach_site"/>
</dbReference>
<dbReference type="PANTHER" id="PTHR45527">
    <property type="entry name" value="NONRIBOSOMAL PEPTIDE SYNTHETASE"/>
    <property type="match status" value="1"/>
</dbReference>
<dbReference type="InterPro" id="IPR029058">
    <property type="entry name" value="AB_hydrolase_fold"/>
</dbReference>
<feature type="region of interest" description="Disordered" evidence="6">
    <location>
        <begin position="1984"/>
        <end position="2005"/>
    </location>
</feature>
<feature type="domain" description="Carrier" evidence="7">
    <location>
        <begin position="3500"/>
        <end position="3575"/>
    </location>
</feature>
<dbReference type="Gene3D" id="3.30.559.10">
    <property type="entry name" value="Chloramphenicol acetyltransferase-like domain"/>
    <property type="match status" value="4"/>
</dbReference>
<dbReference type="PROSITE" id="PS00012">
    <property type="entry name" value="PHOSPHOPANTETHEINE"/>
    <property type="match status" value="3"/>
</dbReference>
<dbReference type="Pfam" id="PF00975">
    <property type="entry name" value="Thioesterase"/>
    <property type="match status" value="1"/>
</dbReference>
<dbReference type="Gene3D" id="1.10.1200.10">
    <property type="entry name" value="ACP-like"/>
    <property type="match status" value="2"/>
</dbReference>
<evidence type="ECO:0000313" key="8">
    <source>
        <dbReference type="EMBL" id="MCO1657043.1"/>
    </source>
</evidence>
<name>A0ABT1A204_9PSEU</name>
<evidence type="ECO:0000256" key="4">
    <source>
        <dbReference type="ARBA" id="ARBA00022737"/>
    </source>
</evidence>
<evidence type="ECO:0000313" key="9">
    <source>
        <dbReference type="Proteomes" id="UP001165283"/>
    </source>
</evidence>
<dbReference type="SMART" id="SM00823">
    <property type="entry name" value="PKS_PP"/>
    <property type="match status" value="3"/>
</dbReference>
<dbReference type="InterPro" id="IPR020806">
    <property type="entry name" value="PKS_PP-bd"/>
</dbReference>
<dbReference type="InterPro" id="IPR042099">
    <property type="entry name" value="ANL_N_sf"/>
</dbReference>
<sequence length="3850" mass="401972">MTASPSLDDVLPLTPLQEGLLFHHRLDDAADTDVYTVLTVVELTGPADPGSLRAAVSRLAGRHAVLRSCFLAEDGDDPVQVVLRAVEPVWREVDLSAAPAAERDAALERLLDRERATRFDLAQAPLWRCVLVRLGPDVYRLVLASHHILVDGWSTQLLVADLVALCRGEAAAIGHRPYRDYARWAAEQDRAAALAAWSGALDGLPGPFLLAGPGAGGAPELPADIDITLPDAVQDGIEALRRTVGVTPNTVVQAAWGLLLGGELGGDDVVFGTTVAGRPPEVPGSGSLVGMFVNTLPVRVRLHPAEAVGELLARLQHEQARLLEHQHVGLAAVQRAVGVRELFDTLVVFESYPPAVDRPGAGRIRLAGVRIEDATHYPVALVAAPAGRGIALRLRHQPGRVDPARAGLLARRLVRILTQVVTDPAVPVGRLDRLTADERRRVVHDWNVTAAPAPARTVPELFAAQARRAPRARAVVDGGRQLTYRELDLRSGQLAARLRRQGAGPEAVVALLLPRGAELVVAALAALRAGAVFVPVDPDWPPARRDQVLAAAGAVAVLTGPARPAVPDRPVLVVDLGDWAFDDERVAGDPPLEGARLAYVMFTSGSTGTPKGAMLRHDAIAERLVWQTGLLGFGPDDAALFKAPTTFDISVNEYLLPLVAGGAVVVAAPGTERDPSALLELVRAGGVTFTYLVPSMLDAMLALPGAGEVLPAVRHVWCGGEVLTPELFERFRALSRATMYHGYGPAETTIGVSHVVYREGGRRMRTSIGRPNPNTRLHVLDGWLRPVPPGVDGELYVAGSLLGRGYVGDPAGTAARFVADPFGPPGTRLYRTGDIVRWAGDGTLEFVGRADNQVKVGGMRLELEEVEVALAASPAVAAAVASAPVGPTGQRRLVAHVVLQAGATVAEVEDWARSALPAYMVPSATVVLDALPMTPSGKLDRRALPEPRHTASGRAPGAPVEEILAGLVADLLGVPAVGADDDFFAAGGDSLLVTRLVGRVRAVLEADLSIRQVFAAPTVAGMAAALAGERPKRTRLQRGAPAPAGAAVEAPMSHAQQRLWFLDRLDGPGTAYTIPIAFDVDGPLDLAALRLAFGDLVARHEPLRTLLDDRDGTGVQVVAPPTGVPIEVVDVDPAPEAVQRAVARAAGRAFDLAAEPPLRITVLRLSPDRAVLVVLLHHVAADEGSVGPLFTDLAAAYRARAAGRDPALPPPPVHYRDYAVWQRALVDEAGEEFRAGLDFWRAALRDLPAEMALPTPVPVPAERSGAGGHVLQRLPEEVATGLRRLARASAATGFMVVHAALAALLARSGAGPDVVVGSPVSGRDDPALDELVGFFVNTLVLRADVSGDPTFRELLARVRAADLAAYAHQDVPFDRVVDAVAADRGTGRSPLFRVLLAYERPPALAPQLGGLAVAPRPVPITAAKFDLTVTVTEQPTGELDLRVEYARDLFDADAAAAFAGRLARLLGAAVADPDRPVRALPVLLPGEEPAVAAAPVPQPATVPDRIRAVARLVPDAVAVEGADGALTYARLLARADELAGRLRSAGVGRGDVVGLALPRDTGLVVAVLGVWAAGAAYLPLDPGHPLERTAFVLADAAPAVVLTTRALQDRLPATPERILLDDADGATGCVDGCVDAGADGRDVAYVIHTSGSTGRPKGVVVSHANLAAFADWLDPVLGPGQPDRVVLSTSLSFDVSLLELVGALTRGARLSVVEDAGALGGPGVAEGAFVSTVPSLMTALLDGGHDVRPGVLALGGEAFPAALLDEVGALVGNRPVWNFYGPTEATVYATVHRARPGTGSGPLVPIGLPRGATTAHVLDRWLAPVPPDVPGELYLGGPQVAQGYLGRPGLTATRFVADPFGAPGARLYRTGDVALRRRDGTLEFLGRVDDQVKVRGHRIEPAEVERVLEGHPAVARAIVVARADGPGGLRLVGYVAGPAGRAPDADALAAVRDAAAALLPDYMVPAVLVGLDRIPLSANGKVDRAALPAPDGPGAPTPRADRQPRTAAERVLAGIVAEVVGVPAVGVDDDFFALGGDSILSIQLVGRARSAGLQLSPRDVFTRRTVAALAAAAGPPSAHSGEPAASAVGTVPLTPIMRELVAAGPVPAGYTQQLVVATPAGLTREALDAALAALLVAHDVLRARLVADRGVLDVPPPAAGEAVLERIGAEPGDLAAAVVEAAARARDRIDPAAGRMLAGVWLDRAGAPGRLVLVAHHLVVDAASWRILVDDLAAAVERGARVERAGTSFRGWARALHAAAAGPRVVAGLDHWRRVLGSAERFLSPGPVDRRAVAGRLTRTLPVDATAAVLTTLPERVHAGPDDVLLAGLALAAAAGGRRALVVAREGHGRDEELVAGAALSRAVGWFTAVHPVRLDVSDVDVTDALAGGSAARRAVTGVKEALRAAPAGTGYGLLRHLVGALDGLDEPEILVNYLGRTTASTRAWAPAPENAALAAAAPAVLTHPVEVGAVAVDAGRGAELEITWTWAEGVDAAGVERLADGWLRALGALARHAAAAPTGHTPSDLLVRGLTQDEVDELDRRHPGLRDVWPLTPLQEGLLFHAELAAARGPDEPDVYHLQVTAELHGVDPARLRAAAGTVLARHPQLTAVFPRRPGGDAVQVVPRPGPVPWREVDVRGADDPDGECARLLDEQRLRRFALAGPDPLLRLLLARLDDGRHVLALTAHHLVLDGWSVALLLGDLLDAYAAGPDAPPPTSAAPYREHLARLAGADRGAAVAAWRAALHGVEENSLLSPGAPAGVALPVRSTRALPDGVRAAARRAGVTVAVLLHTAWGLTLARSLGRDDVVFGSTVSGRAPGAGATIGLLATTVPVRVRLRAAEPVDALLRRVQDEQAALLDHQQVGPADVGAGQGRASDLFDTLVVVENYPVDQDRIAAVAARSGLRIGAVRTADATHYPLAVVFEGTDGADPRVTLARRPGAVDADLAAVLADRLDTVLRALIGEPRTPVGAIGALGPAERERVLRTWNDTARPEVSTSVPTLLAAQRARNPDAVALVDGDRRLTHAQLGRRVATLAAELRARGIGIEDVVAIGLPRSAEMVVGLLAVMAAGAAFVPLEPEWPAKRRADLLAECAAALVLTGPGGVADAPVPTLAVDLDRLARAPRDLPHIPIDGRQIAYVMFTSGSTGRPKGVMIRHEAICARLGWQRELLGFGSPDATLFKAPLSFDISVNEILLPLVCGGRVVIAEPGAERDPERLLELITTEGVTFVYLVSSMLAALLDVLDEDTGRAGTGFGGLRHVWCGGEVLTPELFARFRARTAVTLYHGYGPAETTIGVSHVVYRDGADRIATSIGRANPSTRLYVLDPHLQPVGVGVAGELYVGGFLVGRGYARRPGLTATRFVADPFGPPGGVLYRTGDVVRRAPDGTLDFLGRADHQVKIRGMRVEPEEVEAVLATHPRVRAAAVVARPDAAGRPALHGYVAAPGLDAGELRAWAGGELPAHLVPSALAVLDALPLTPNGKLDRRALAAIDPSGGGSGGPGTPVEAVLCAVMAEVLGRPEVGPDDDFFALGGHSLLLLRVRARIRERLGRDIGIATLFAVPTVRGLAAHVEAEQPPDGAAALSPVVPLHRGADTEPPLVCVHPAGGMSWQYAGLKRVLPSRLPILGVQSPELLGGTAPTGSLTALAASYVDELLRVRPHGPFRLLGWSFGGCIAHAMAVELQAREHEIEFLGLLDALQFDPAHDTVPADGSAALVRLLRDTGYPLAGPDREGLTVARATRIVRAAGGVLGGLDERAVAAVVRSFVAGARMRAGAEYGVVRGDVLCVDALRADDGTPATRRASAAWAPHVAGRLDVVGVDFRHIDLLTPAALDEIAPLITPRLTLREDLR</sequence>
<dbReference type="InterPro" id="IPR045851">
    <property type="entry name" value="AMP-bd_C_sf"/>
</dbReference>
<dbReference type="Pfam" id="PF13193">
    <property type="entry name" value="AMP-binding_C"/>
    <property type="match status" value="3"/>
</dbReference>
<dbReference type="NCBIfam" id="TIGR01733">
    <property type="entry name" value="AA-adenyl-dom"/>
    <property type="match status" value="3"/>
</dbReference>
<feature type="domain" description="Carrier" evidence="7">
    <location>
        <begin position="955"/>
        <end position="1030"/>
    </location>
</feature>
<evidence type="ECO:0000256" key="3">
    <source>
        <dbReference type="ARBA" id="ARBA00022553"/>
    </source>
</evidence>
<dbReference type="InterPro" id="IPR036736">
    <property type="entry name" value="ACP-like_sf"/>
</dbReference>
<keyword evidence="3" id="KW-0597">Phosphoprotein</keyword>
<dbReference type="PANTHER" id="PTHR45527:SF1">
    <property type="entry name" value="FATTY ACID SYNTHASE"/>
    <property type="match status" value="1"/>
</dbReference>
<dbReference type="NCBIfam" id="TIGR01720">
    <property type="entry name" value="NRPS-para261"/>
    <property type="match status" value="1"/>
</dbReference>
<dbReference type="PROSITE" id="PS50075">
    <property type="entry name" value="CARRIER"/>
    <property type="match status" value="3"/>
</dbReference>
<dbReference type="SUPFAM" id="SSF53474">
    <property type="entry name" value="alpha/beta-Hydrolases"/>
    <property type="match status" value="1"/>
</dbReference>
<feature type="domain" description="Carrier" evidence="7">
    <location>
        <begin position="2003"/>
        <end position="2077"/>
    </location>
</feature>